<reference evidence="14" key="1">
    <citation type="journal article" date="2020" name="BMC Genomics">
        <title>Correction to: Identification and distribution of gene clusters required for synthesis of sphingolipid metabolism inhibitors in diverse species of the filamentous fungus Fusarium.</title>
        <authorList>
            <person name="Kim H.S."/>
            <person name="Lohmar J.M."/>
            <person name="Busman M."/>
            <person name="Brown D.W."/>
            <person name="Naumann T.A."/>
            <person name="Divon H.H."/>
            <person name="Lysoe E."/>
            <person name="Uhlig S."/>
            <person name="Proctor R.H."/>
        </authorList>
    </citation>
    <scope>NUCLEOTIDE SEQUENCE</scope>
    <source>
        <strain evidence="14">NRRL 20472</strain>
    </source>
</reference>
<dbReference type="OrthoDB" id="7481291at2759"/>
<comment type="subcellular location">
    <subcellularLocation>
        <location evidence="2">Mitochondrion inner membrane</location>
        <topology evidence="2">Single-pass type II membrane protein</topology>
        <orientation evidence="2">Intermembrane side</orientation>
    </subcellularLocation>
</comment>
<dbReference type="AlphaFoldDB" id="A0A8H4U496"/>
<dbReference type="PANTHER" id="PTHR21622:SF0">
    <property type="entry name" value="COILED-COIL-HELIX-COILED-COIL-HELIX DOMAIN CONTAINING 4"/>
    <property type="match status" value="1"/>
</dbReference>
<evidence type="ECO:0000256" key="7">
    <source>
        <dbReference type="ARBA" id="ARBA00023010"/>
    </source>
</evidence>
<evidence type="ECO:0000313" key="14">
    <source>
        <dbReference type="EMBL" id="KAF4969427.1"/>
    </source>
</evidence>
<gene>
    <name evidence="14" type="ORF">FSARC_3358</name>
</gene>
<comment type="function">
    <text evidence="11">Required for the import and folding of small cysteine-containing proteins (small Tim) in the mitochondrial intermembrane space (IMS). Forms a redox cycle with ERV1 that involves a disulfide relay system. Precursor proteins to be imported into the IMS are translocated in their reduced form into the mitochondria. The oxidized form of MIA40 forms a transient intermolecular disulfide bridge with the reduced precursor protein, resulting in oxidation of the precursor protein that now contains an intramolecular disulfide bond and is able to undergo folding in the IMS.</text>
</comment>
<keyword evidence="7" id="KW-0811">Translocation</keyword>
<dbReference type="PANTHER" id="PTHR21622">
    <property type="entry name" value="COILED-COIL-HELIX-COILED-COIL-HELIX DOMAIN CONTAINING 4"/>
    <property type="match status" value="1"/>
</dbReference>
<evidence type="ECO:0000256" key="10">
    <source>
        <dbReference type="ARBA" id="ARBA00023284"/>
    </source>
</evidence>
<keyword evidence="5" id="KW-0653">Protein transport</keyword>
<comment type="caution">
    <text evidence="14">The sequence shown here is derived from an EMBL/GenBank/DDBJ whole genome shotgun (WGS) entry which is preliminary data.</text>
</comment>
<proteinExistence type="predicted"/>
<evidence type="ECO:0000256" key="1">
    <source>
        <dbReference type="ARBA" id="ARBA00001973"/>
    </source>
</evidence>
<dbReference type="PROSITE" id="PS51808">
    <property type="entry name" value="CHCH"/>
    <property type="match status" value="1"/>
</dbReference>
<evidence type="ECO:0000256" key="13">
    <source>
        <dbReference type="SAM" id="MobiDB-lite"/>
    </source>
</evidence>
<evidence type="ECO:0000256" key="2">
    <source>
        <dbReference type="ARBA" id="ARBA00004164"/>
    </source>
</evidence>
<evidence type="ECO:0000256" key="8">
    <source>
        <dbReference type="ARBA" id="ARBA00023128"/>
    </source>
</evidence>
<feature type="compositionally biased region" description="Basic and acidic residues" evidence="13">
    <location>
        <begin position="121"/>
        <end position="133"/>
    </location>
</feature>
<evidence type="ECO:0000256" key="9">
    <source>
        <dbReference type="ARBA" id="ARBA00023157"/>
    </source>
</evidence>
<sequence length="266" mass="28777">MLRTSLRSAARHLVASSSPIPARRLASTATRHGARSWQRSAVGLGFSISMVAYFNTGSVFAESLSQSNPAPALSDDDRFPTESSLESQKQSQESNTMPISKNREPIGPHKSPVNAQDTMVEDDRRAPEEKDTSQKGAYDPETGEFNWDCPCLGGMAHGPCGEEFKVAFRCFTLSTEEPRGIECIEKFQHMQTCFKRHPDVYGGELTDEDEDSSSFSHGNGETEANASNGHERTHEIASIEPKGVADSPQSAQKGEAAGDNVGAGKP</sequence>
<feature type="compositionally biased region" description="Polar residues" evidence="13">
    <location>
        <begin position="213"/>
        <end position="228"/>
    </location>
</feature>
<evidence type="ECO:0000256" key="5">
    <source>
        <dbReference type="ARBA" id="ARBA00022927"/>
    </source>
</evidence>
<keyword evidence="4" id="KW-0813">Transport</keyword>
<feature type="compositionally biased region" description="Low complexity" evidence="13">
    <location>
        <begin position="82"/>
        <end position="94"/>
    </location>
</feature>
<dbReference type="GO" id="GO:0015035">
    <property type="term" value="F:protein-disulfide reductase activity"/>
    <property type="evidence" value="ECO:0007669"/>
    <property type="project" value="InterPro"/>
</dbReference>
<name>A0A8H4U496_9HYPO</name>
<feature type="region of interest" description="Disordered" evidence="13">
    <location>
        <begin position="66"/>
        <end position="141"/>
    </location>
</feature>
<keyword evidence="9" id="KW-1015">Disulfide bond</keyword>
<accession>A0A8H4U496</accession>
<keyword evidence="10" id="KW-0676">Redox-active center</keyword>
<dbReference type="EMBL" id="JABEXW010000162">
    <property type="protein sequence ID" value="KAF4969427.1"/>
    <property type="molecule type" value="Genomic_DNA"/>
</dbReference>
<comment type="cofactor">
    <cofactor evidence="1">
        <name>Cu(2+)</name>
        <dbReference type="ChEBI" id="CHEBI:29036"/>
    </cofactor>
</comment>
<dbReference type="Gene3D" id="1.10.287.2900">
    <property type="match status" value="1"/>
</dbReference>
<evidence type="ECO:0000256" key="3">
    <source>
        <dbReference type="ARBA" id="ARBA00013714"/>
    </source>
</evidence>
<keyword evidence="8" id="KW-0496">Mitochondrion</keyword>
<keyword evidence="15" id="KW-1185">Reference proteome</keyword>
<reference evidence="14" key="2">
    <citation type="submission" date="2020-05" db="EMBL/GenBank/DDBJ databases">
        <authorList>
            <person name="Kim H.-S."/>
            <person name="Proctor R.H."/>
            <person name="Brown D.W."/>
        </authorList>
    </citation>
    <scope>NUCLEOTIDE SEQUENCE</scope>
    <source>
        <strain evidence="14">NRRL 20472</strain>
    </source>
</reference>
<protein>
    <recommendedName>
        <fullName evidence="3">Mitochondrial intermembrane space import and assembly protein 40</fullName>
    </recommendedName>
    <alternativeName>
        <fullName evidence="12">Mitochondrial import inner membrane translocase TIM40</fullName>
    </alternativeName>
</protein>
<dbReference type="InterPro" id="IPR039289">
    <property type="entry name" value="CHCHD4"/>
</dbReference>
<dbReference type="GO" id="GO:0005743">
    <property type="term" value="C:mitochondrial inner membrane"/>
    <property type="evidence" value="ECO:0007669"/>
    <property type="project" value="UniProtKB-SubCell"/>
</dbReference>
<evidence type="ECO:0000256" key="11">
    <source>
        <dbReference type="ARBA" id="ARBA00024980"/>
    </source>
</evidence>
<evidence type="ECO:0000256" key="4">
    <source>
        <dbReference type="ARBA" id="ARBA00022448"/>
    </source>
</evidence>
<evidence type="ECO:0000313" key="15">
    <source>
        <dbReference type="Proteomes" id="UP000622797"/>
    </source>
</evidence>
<dbReference type="GO" id="GO:0045041">
    <property type="term" value="P:protein import into mitochondrial intermembrane space"/>
    <property type="evidence" value="ECO:0007669"/>
    <property type="project" value="InterPro"/>
</dbReference>
<organism evidence="14 15">
    <name type="scientific">Fusarium sarcochroum</name>
    <dbReference type="NCBI Taxonomy" id="1208366"/>
    <lineage>
        <taxon>Eukaryota</taxon>
        <taxon>Fungi</taxon>
        <taxon>Dikarya</taxon>
        <taxon>Ascomycota</taxon>
        <taxon>Pezizomycotina</taxon>
        <taxon>Sordariomycetes</taxon>
        <taxon>Hypocreomycetidae</taxon>
        <taxon>Hypocreales</taxon>
        <taxon>Nectriaceae</taxon>
        <taxon>Fusarium</taxon>
        <taxon>Fusarium lateritium species complex</taxon>
    </lineage>
</organism>
<evidence type="ECO:0000256" key="12">
    <source>
        <dbReference type="ARBA" id="ARBA00033150"/>
    </source>
</evidence>
<dbReference type="Proteomes" id="UP000622797">
    <property type="component" value="Unassembled WGS sequence"/>
</dbReference>
<feature type="region of interest" description="Disordered" evidence="13">
    <location>
        <begin position="204"/>
        <end position="266"/>
    </location>
</feature>
<dbReference type="GO" id="GO:0005758">
    <property type="term" value="C:mitochondrial intermembrane space"/>
    <property type="evidence" value="ECO:0007669"/>
    <property type="project" value="TreeGrafter"/>
</dbReference>
<evidence type="ECO:0000256" key="6">
    <source>
        <dbReference type="ARBA" id="ARBA00023002"/>
    </source>
</evidence>
<keyword evidence="6" id="KW-0560">Oxidoreductase</keyword>